<evidence type="ECO:0000313" key="3">
    <source>
        <dbReference type="EMBL" id="MBB3099173.1"/>
    </source>
</evidence>
<protein>
    <recommendedName>
        <fullName evidence="5">Lipoprotein</fullName>
    </recommendedName>
</protein>
<dbReference type="AlphaFoldDB" id="A0A7W5FHZ6"/>
<evidence type="ECO:0000256" key="2">
    <source>
        <dbReference type="SAM" id="SignalP"/>
    </source>
</evidence>
<reference evidence="3 4" key="1">
    <citation type="submission" date="2020-08" db="EMBL/GenBank/DDBJ databases">
        <title>Genomic Encyclopedia of Type Strains, Phase III (KMG-III): the genomes of soil and plant-associated and newly described type strains.</title>
        <authorList>
            <person name="Whitman W."/>
        </authorList>
    </citation>
    <scope>NUCLEOTIDE SEQUENCE [LARGE SCALE GENOMIC DNA]</scope>
    <source>
        <strain evidence="3 4">CECT 3287</strain>
    </source>
</reference>
<gene>
    <name evidence="3" type="ORF">FHR83_006879</name>
</gene>
<dbReference type="RefSeq" id="WP_183225241.1">
    <property type="nucleotide sequence ID" value="NZ_BMPW01000020.1"/>
</dbReference>
<dbReference type="Proteomes" id="UP000590749">
    <property type="component" value="Unassembled WGS sequence"/>
</dbReference>
<dbReference type="EMBL" id="JACHXF010000017">
    <property type="protein sequence ID" value="MBB3099173.1"/>
    <property type="molecule type" value="Genomic_DNA"/>
</dbReference>
<evidence type="ECO:0000256" key="1">
    <source>
        <dbReference type="SAM" id="MobiDB-lite"/>
    </source>
</evidence>
<proteinExistence type="predicted"/>
<name>A0A7W5FHZ6_9ACTN</name>
<sequence length="195" mass="20035">MIIVREARMRRVLVLSLVLTALLPTASCGSSPTSAPPPTAPITSSPAPGGSSPAPEPAGSAPAPLHNPALAGLFTSAQACEVADGAYSTLDTEPQRYIRDGVAAERRGDKAAVARSLEALRPLFFGLAAIFSDAAAKVTDPALQAALDDLAAAARKETTFTTFAEFDQMQGLTAPAEAVLKAQCSRAGYTLKNLA</sequence>
<comment type="caution">
    <text evidence="3">The sequence shown here is derived from an EMBL/GenBank/DDBJ whole genome shotgun (WGS) entry which is preliminary data.</text>
</comment>
<evidence type="ECO:0000313" key="4">
    <source>
        <dbReference type="Proteomes" id="UP000590749"/>
    </source>
</evidence>
<accession>A0A7W5FHZ6</accession>
<feature type="region of interest" description="Disordered" evidence="1">
    <location>
        <begin position="27"/>
        <end position="65"/>
    </location>
</feature>
<keyword evidence="4" id="KW-1185">Reference proteome</keyword>
<organism evidence="3 4">
    <name type="scientific">Actinoplanes campanulatus</name>
    <dbReference type="NCBI Taxonomy" id="113559"/>
    <lineage>
        <taxon>Bacteria</taxon>
        <taxon>Bacillati</taxon>
        <taxon>Actinomycetota</taxon>
        <taxon>Actinomycetes</taxon>
        <taxon>Micromonosporales</taxon>
        <taxon>Micromonosporaceae</taxon>
        <taxon>Actinoplanes</taxon>
    </lineage>
</organism>
<feature type="chain" id="PRO_5039575693" description="Lipoprotein" evidence="2">
    <location>
        <begin position="36"/>
        <end position="195"/>
    </location>
</feature>
<feature type="compositionally biased region" description="Low complexity" evidence="1">
    <location>
        <begin position="41"/>
        <end position="64"/>
    </location>
</feature>
<keyword evidence="2" id="KW-0732">Signal</keyword>
<feature type="signal peptide" evidence="2">
    <location>
        <begin position="1"/>
        <end position="35"/>
    </location>
</feature>
<evidence type="ECO:0008006" key="5">
    <source>
        <dbReference type="Google" id="ProtNLM"/>
    </source>
</evidence>